<accession>X5IG44</accession>
<dbReference type="AlphaFoldDB" id="X5IG44"/>
<reference evidence="2" key="1">
    <citation type="journal article" date="2014" name="Nat. Commun.">
        <title>Evolution of separate predation- and defence-evoked venoms in carnivorous cone snails.</title>
        <authorList>
            <person name="Dutertre S."/>
            <person name="Jin A.-H."/>
            <person name="Vetter I."/>
            <person name="Hamilton B."/>
            <person name="Sunagar K."/>
            <person name="Lavergne V."/>
            <person name="Dutertre V."/>
            <person name="Fry B.G."/>
            <person name="Antunes A."/>
            <person name="Venter D.J."/>
            <person name="Alewood P.F."/>
            <person name="Lewis R.J."/>
        </authorList>
    </citation>
    <scope>NUCLEOTIDE SEQUENCE</scope>
    <source>
        <strain evidence="2">G110</strain>
        <tissue evidence="2">Venom duct</tissue>
    </source>
</reference>
<feature type="chain" id="PRO_5004956203" evidence="1">
    <location>
        <begin position="20"/>
        <end position="74"/>
    </location>
</feature>
<evidence type="ECO:0000313" key="2">
    <source>
        <dbReference type="EMBL" id="BAO65643.1"/>
    </source>
</evidence>
<feature type="signal peptide" evidence="1">
    <location>
        <begin position="1"/>
        <end position="19"/>
    </location>
</feature>
<organism evidence="2">
    <name type="scientific">Conus geographus</name>
    <name type="common">Geography cone</name>
    <name type="synonym">Nubecula geographus</name>
    <dbReference type="NCBI Taxonomy" id="6491"/>
    <lineage>
        <taxon>Eukaryota</taxon>
        <taxon>Metazoa</taxon>
        <taxon>Spiralia</taxon>
        <taxon>Lophotrochozoa</taxon>
        <taxon>Mollusca</taxon>
        <taxon>Gastropoda</taxon>
        <taxon>Caenogastropoda</taxon>
        <taxon>Neogastropoda</taxon>
        <taxon>Conoidea</taxon>
        <taxon>Conidae</taxon>
        <taxon>Conus</taxon>
        <taxon>Gastridium</taxon>
    </lineage>
</organism>
<dbReference type="EMBL" id="AB910875">
    <property type="protein sequence ID" value="BAO65643.1"/>
    <property type="molecule type" value="mRNA"/>
</dbReference>
<protein>
    <submittedName>
        <fullName evidence="2">G110 VD Superfamily T precursor conopeptide</fullName>
    </submittedName>
</protein>
<name>X5IG44_CONGE</name>
<sequence length="74" mass="8295">MLCLPVFIILLLLASPAAPNPFERRIQSDSIRAALEDADFNPDERSFNSIIKALEELIRAKFPVIVDMLPGDKK</sequence>
<evidence type="ECO:0000256" key="1">
    <source>
        <dbReference type="SAM" id="SignalP"/>
    </source>
</evidence>
<keyword evidence="1" id="KW-0732">Signal</keyword>
<proteinExistence type="evidence at transcript level"/>